<evidence type="ECO:0000313" key="4">
    <source>
        <dbReference type="Proteomes" id="UP001222770"/>
    </source>
</evidence>
<dbReference type="PRINTS" id="PR00080">
    <property type="entry name" value="SDRFAMILY"/>
</dbReference>
<dbReference type="Gene3D" id="3.40.50.720">
    <property type="entry name" value="NAD(P)-binding Rossmann-like Domain"/>
    <property type="match status" value="1"/>
</dbReference>
<organism evidence="3 4">
    <name type="scientific">Novosphingobium cyanobacteriorum</name>
    <dbReference type="NCBI Taxonomy" id="3024215"/>
    <lineage>
        <taxon>Bacteria</taxon>
        <taxon>Pseudomonadati</taxon>
        <taxon>Pseudomonadota</taxon>
        <taxon>Alphaproteobacteria</taxon>
        <taxon>Sphingomonadales</taxon>
        <taxon>Sphingomonadaceae</taxon>
        <taxon>Novosphingobium</taxon>
    </lineage>
</organism>
<accession>A0ABT6CNA4</accession>
<comment type="caution">
    <text evidence="3">The sequence shown here is derived from an EMBL/GenBank/DDBJ whole genome shotgun (WGS) entry which is preliminary data.</text>
</comment>
<comment type="similarity">
    <text evidence="1">Belongs to the short-chain dehydrogenases/reductases (SDR) family.</text>
</comment>
<dbReference type="PANTHER" id="PTHR24321">
    <property type="entry name" value="DEHYDROGENASES, SHORT CHAIN"/>
    <property type="match status" value="1"/>
</dbReference>
<evidence type="ECO:0000256" key="2">
    <source>
        <dbReference type="ARBA" id="ARBA00023002"/>
    </source>
</evidence>
<keyword evidence="2" id="KW-0560">Oxidoreductase</keyword>
<reference evidence="3 4" key="1">
    <citation type="submission" date="2023-03" db="EMBL/GenBank/DDBJ databases">
        <title>Novosphingobium cyanobacteriorum sp. nov., isolated from a eutrophic reservoir during the Microcystis bloom period.</title>
        <authorList>
            <person name="Kang M."/>
            <person name="Le V."/>
            <person name="Ko S.-R."/>
            <person name="Lee S.-A."/>
            <person name="Ahn C.-Y."/>
        </authorList>
    </citation>
    <scope>NUCLEOTIDE SEQUENCE [LARGE SCALE GENOMIC DNA]</scope>
    <source>
        <strain evidence="3 4">HBC54</strain>
    </source>
</reference>
<proteinExistence type="inferred from homology"/>
<name>A0ABT6CNA4_9SPHN</name>
<evidence type="ECO:0000256" key="1">
    <source>
        <dbReference type="ARBA" id="ARBA00006484"/>
    </source>
</evidence>
<protein>
    <submittedName>
        <fullName evidence="3">SDR family oxidoreductase</fullName>
    </submittedName>
</protein>
<gene>
    <name evidence="3" type="ORF">POM99_19490</name>
</gene>
<dbReference type="SUPFAM" id="SSF51735">
    <property type="entry name" value="NAD(P)-binding Rossmann-fold domains"/>
    <property type="match status" value="1"/>
</dbReference>
<dbReference type="PRINTS" id="PR00081">
    <property type="entry name" value="GDHRDH"/>
</dbReference>
<sequence>MALTGELEGKVAIVTGAGLPGNIGSETAAVLAREGAKVVLADVDHETVRRTTDALAAKGHDVACFAADISSEQAVKDLIAFTIDTFGRLDAIDNNAARTSADQDLLVGDMDVDWWDETFAVNTRGTMLMCKHAIPAMIRNGGGSIINISSGTVVGGNFFSTAYASSKGAVETLTRYIATQYGSQGIRCNAVSPGPVLTSSLKKGLPDDLREIFRRHTLIGKYAAPAEIGEVVSFLASDRSSFVTGQVIQVDGGIASHLSTSVEIAELMAGGTVPQ</sequence>
<dbReference type="InterPro" id="IPR002347">
    <property type="entry name" value="SDR_fam"/>
</dbReference>
<dbReference type="Proteomes" id="UP001222770">
    <property type="component" value="Unassembled WGS sequence"/>
</dbReference>
<evidence type="ECO:0000313" key="3">
    <source>
        <dbReference type="EMBL" id="MDF8335396.1"/>
    </source>
</evidence>
<keyword evidence="4" id="KW-1185">Reference proteome</keyword>
<dbReference type="Pfam" id="PF13561">
    <property type="entry name" value="adh_short_C2"/>
    <property type="match status" value="1"/>
</dbReference>
<dbReference type="RefSeq" id="WP_277280359.1">
    <property type="nucleotide sequence ID" value="NZ_JAROCY010000026.1"/>
</dbReference>
<dbReference type="PANTHER" id="PTHR24321:SF14">
    <property type="entry name" value="SHORT-CHAIN TYPE DEHYDROGENASE_REDUCTASE BLR2146-RELATED"/>
    <property type="match status" value="1"/>
</dbReference>
<dbReference type="InterPro" id="IPR036291">
    <property type="entry name" value="NAD(P)-bd_dom_sf"/>
</dbReference>
<dbReference type="EMBL" id="JAROCY010000026">
    <property type="protein sequence ID" value="MDF8335396.1"/>
    <property type="molecule type" value="Genomic_DNA"/>
</dbReference>